<feature type="domain" description="N-acetyltransferase" evidence="1">
    <location>
        <begin position="3"/>
        <end position="149"/>
    </location>
</feature>
<dbReference type="EMBL" id="CP139487">
    <property type="protein sequence ID" value="WPU64416.1"/>
    <property type="molecule type" value="Genomic_DNA"/>
</dbReference>
<dbReference type="InterPro" id="IPR016181">
    <property type="entry name" value="Acyl_CoA_acyltransferase"/>
</dbReference>
<evidence type="ECO:0000259" key="1">
    <source>
        <dbReference type="PROSITE" id="PS51186"/>
    </source>
</evidence>
<reference evidence="2 3" key="1">
    <citation type="submission" date="2023-11" db="EMBL/GenBank/DDBJ databases">
        <title>Peredibacter starrii A3.12.</title>
        <authorList>
            <person name="Mitchell R.J."/>
        </authorList>
    </citation>
    <scope>NUCLEOTIDE SEQUENCE [LARGE SCALE GENOMIC DNA]</scope>
    <source>
        <strain evidence="2 3">A3.12</strain>
    </source>
</reference>
<evidence type="ECO:0000313" key="3">
    <source>
        <dbReference type="Proteomes" id="UP001324634"/>
    </source>
</evidence>
<name>A0AAX4HMG8_9BACT</name>
<dbReference type="RefSeq" id="WP_321393179.1">
    <property type="nucleotide sequence ID" value="NZ_CP139487.1"/>
</dbReference>
<dbReference type="AlphaFoldDB" id="A0AAX4HMG8"/>
<dbReference type="PROSITE" id="PS51186">
    <property type="entry name" value="GNAT"/>
    <property type="match status" value="1"/>
</dbReference>
<dbReference type="GO" id="GO:0016747">
    <property type="term" value="F:acyltransferase activity, transferring groups other than amino-acyl groups"/>
    <property type="evidence" value="ECO:0007669"/>
    <property type="project" value="InterPro"/>
</dbReference>
<dbReference type="Pfam" id="PF00583">
    <property type="entry name" value="Acetyltransf_1"/>
    <property type="match status" value="1"/>
</dbReference>
<dbReference type="KEGG" id="psti:SOO65_17115"/>
<keyword evidence="2" id="KW-0012">Acyltransferase</keyword>
<organism evidence="2 3">
    <name type="scientific">Peredibacter starrii</name>
    <dbReference type="NCBI Taxonomy" id="28202"/>
    <lineage>
        <taxon>Bacteria</taxon>
        <taxon>Pseudomonadati</taxon>
        <taxon>Bdellovibrionota</taxon>
        <taxon>Bacteriovoracia</taxon>
        <taxon>Bacteriovoracales</taxon>
        <taxon>Bacteriovoracaceae</taxon>
        <taxon>Peredibacter</taxon>
    </lineage>
</organism>
<accession>A0AAX4HMG8</accession>
<keyword evidence="2" id="KW-0808">Transferase</keyword>
<proteinExistence type="predicted"/>
<gene>
    <name evidence="2" type="ORF">SOO65_17115</name>
</gene>
<dbReference type="Proteomes" id="UP001324634">
    <property type="component" value="Chromosome"/>
</dbReference>
<dbReference type="SUPFAM" id="SSF55729">
    <property type="entry name" value="Acyl-CoA N-acyltransferases (Nat)"/>
    <property type="match status" value="1"/>
</dbReference>
<sequence>MNVKLKPYDTSSQAEAEEIFAVVQEYYERSPFPPTVEKIMQGGVKYFRAMRDEKQVGISGYVMKTPNLAETVKTTVFKEFQGTGVGKEISLAIEEECKRIGIKKVMTTIYHFNHAMIGIKLKQGYTIEGYHPDHEAPGFHEYSLGKVLK</sequence>
<dbReference type="InterPro" id="IPR000182">
    <property type="entry name" value="GNAT_dom"/>
</dbReference>
<protein>
    <submittedName>
        <fullName evidence="2">GNAT family N-acetyltransferase</fullName>
        <ecNumber evidence="2">2.3.1.-</ecNumber>
    </submittedName>
</protein>
<dbReference type="EC" id="2.3.1.-" evidence="2"/>
<keyword evidence="3" id="KW-1185">Reference proteome</keyword>
<evidence type="ECO:0000313" key="2">
    <source>
        <dbReference type="EMBL" id="WPU64416.1"/>
    </source>
</evidence>
<dbReference type="Gene3D" id="3.40.630.30">
    <property type="match status" value="1"/>
</dbReference>